<evidence type="ECO:0000313" key="14">
    <source>
        <dbReference type="Proteomes" id="UP001583172"/>
    </source>
</evidence>
<feature type="compositionally biased region" description="Low complexity" evidence="10">
    <location>
        <begin position="215"/>
        <end position="226"/>
    </location>
</feature>
<evidence type="ECO:0000256" key="1">
    <source>
        <dbReference type="ARBA" id="ARBA00012513"/>
    </source>
</evidence>
<dbReference type="PROSITE" id="PS51285">
    <property type="entry name" value="AGC_KINASE_CTER"/>
    <property type="match status" value="1"/>
</dbReference>
<dbReference type="PANTHER" id="PTHR24356:SF400">
    <property type="entry name" value="SERINE_THREONINE-PROTEIN KINASE CBK1"/>
    <property type="match status" value="1"/>
</dbReference>
<comment type="catalytic activity">
    <reaction evidence="8">
        <text>L-seryl-[protein] + ATP = O-phospho-L-seryl-[protein] + ADP + H(+)</text>
        <dbReference type="Rhea" id="RHEA:17989"/>
        <dbReference type="Rhea" id="RHEA-COMP:9863"/>
        <dbReference type="Rhea" id="RHEA-COMP:11604"/>
        <dbReference type="ChEBI" id="CHEBI:15378"/>
        <dbReference type="ChEBI" id="CHEBI:29999"/>
        <dbReference type="ChEBI" id="CHEBI:30616"/>
        <dbReference type="ChEBI" id="CHEBI:83421"/>
        <dbReference type="ChEBI" id="CHEBI:456216"/>
        <dbReference type="EC" id="2.7.11.1"/>
    </reaction>
</comment>
<evidence type="ECO:0000256" key="10">
    <source>
        <dbReference type="SAM" id="MobiDB-lite"/>
    </source>
</evidence>
<evidence type="ECO:0000259" key="12">
    <source>
        <dbReference type="PROSITE" id="PS51285"/>
    </source>
</evidence>
<feature type="compositionally biased region" description="Polar residues" evidence="10">
    <location>
        <begin position="1"/>
        <end position="11"/>
    </location>
</feature>
<dbReference type="Pfam" id="PF00069">
    <property type="entry name" value="Pkinase"/>
    <property type="match status" value="2"/>
</dbReference>
<gene>
    <name evidence="13" type="ORF">VTJ49DRAFT_6907</name>
</gene>
<feature type="region of interest" description="Disordered" evidence="10">
    <location>
        <begin position="1"/>
        <end position="43"/>
    </location>
</feature>
<accession>A0ABR3VIP9</accession>
<evidence type="ECO:0000256" key="6">
    <source>
        <dbReference type="ARBA" id="ARBA00022840"/>
    </source>
</evidence>
<keyword evidence="2" id="KW-0723">Serine/threonine-protein kinase</keyword>
<dbReference type="InterPro" id="IPR050236">
    <property type="entry name" value="Ser_Thr_kinase_AGC"/>
</dbReference>
<feature type="domain" description="AGC-kinase C-terminal" evidence="12">
    <location>
        <begin position="574"/>
        <end position="606"/>
    </location>
</feature>
<feature type="region of interest" description="Disordered" evidence="10">
    <location>
        <begin position="207"/>
        <end position="229"/>
    </location>
</feature>
<dbReference type="InterPro" id="IPR008271">
    <property type="entry name" value="Ser/Thr_kinase_AS"/>
</dbReference>
<evidence type="ECO:0000256" key="3">
    <source>
        <dbReference type="ARBA" id="ARBA00022679"/>
    </source>
</evidence>
<evidence type="ECO:0000313" key="13">
    <source>
        <dbReference type="EMBL" id="KAL1841597.1"/>
    </source>
</evidence>
<evidence type="ECO:0000256" key="5">
    <source>
        <dbReference type="ARBA" id="ARBA00022777"/>
    </source>
</evidence>
<dbReference type="InterPro" id="IPR000961">
    <property type="entry name" value="AGC-kinase_C"/>
</dbReference>
<organism evidence="13 14">
    <name type="scientific">Humicola insolens</name>
    <name type="common">Soft-rot fungus</name>
    <dbReference type="NCBI Taxonomy" id="85995"/>
    <lineage>
        <taxon>Eukaryota</taxon>
        <taxon>Fungi</taxon>
        <taxon>Dikarya</taxon>
        <taxon>Ascomycota</taxon>
        <taxon>Pezizomycotina</taxon>
        <taxon>Sordariomycetes</taxon>
        <taxon>Sordariomycetidae</taxon>
        <taxon>Sordariales</taxon>
        <taxon>Chaetomiaceae</taxon>
        <taxon>Mycothermus</taxon>
    </lineage>
</organism>
<dbReference type="InterPro" id="IPR000719">
    <property type="entry name" value="Prot_kinase_dom"/>
</dbReference>
<comment type="caution">
    <text evidence="13">The sequence shown here is derived from an EMBL/GenBank/DDBJ whole genome shotgun (WGS) entry which is preliminary data.</text>
</comment>
<protein>
    <recommendedName>
        <fullName evidence="1">non-specific serine/threonine protein kinase</fullName>
        <ecNumber evidence="1">2.7.11.1</ecNumber>
    </recommendedName>
</protein>
<dbReference type="Gene3D" id="3.30.200.20">
    <property type="entry name" value="Phosphorylase Kinase, domain 1"/>
    <property type="match status" value="1"/>
</dbReference>
<comment type="catalytic activity">
    <reaction evidence="7">
        <text>L-threonyl-[protein] + ATP = O-phospho-L-threonyl-[protein] + ADP + H(+)</text>
        <dbReference type="Rhea" id="RHEA:46608"/>
        <dbReference type="Rhea" id="RHEA-COMP:11060"/>
        <dbReference type="Rhea" id="RHEA-COMP:11605"/>
        <dbReference type="ChEBI" id="CHEBI:15378"/>
        <dbReference type="ChEBI" id="CHEBI:30013"/>
        <dbReference type="ChEBI" id="CHEBI:30616"/>
        <dbReference type="ChEBI" id="CHEBI:61977"/>
        <dbReference type="ChEBI" id="CHEBI:456216"/>
        <dbReference type="EC" id="2.7.11.1"/>
    </reaction>
</comment>
<evidence type="ECO:0000256" key="7">
    <source>
        <dbReference type="ARBA" id="ARBA00047899"/>
    </source>
</evidence>
<dbReference type="Proteomes" id="UP001583172">
    <property type="component" value="Unassembled WGS sequence"/>
</dbReference>
<evidence type="ECO:0000256" key="2">
    <source>
        <dbReference type="ARBA" id="ARBA00022527"/>
    </source>
</evidence>
<keyword evidence="3" id="KW-0808">Transferase</keyword>
<keyword evidence="14" id="KW-1185">Reference proteome</keyword>
<feature type="region of interest" description="Disordered" evidence="10">
    <location>
        <begin position="64"/>
        <end position="119"/>
    </location>
</feature>
<dbReference type="SMART" id="SM00220">
    <property type="entry name" value="S_TKc"/>
    <property type="match status" value="1"/>
</dbReference>
<evidence type="ECO:0000256" key="4">
    <source>
        <dbReference type="ARBA" id="ARBA00022741"/>
    </source>
</evidence>
<feature type="binding site" evidence="9">
    <location>
        <position position="268"/>
    </location>
    <ligand>
        <name>ATP</name>
        <dbReference type="ChEBI" id="CHEBI:30616"/>
    </ligand>
</feature>
<reference evidence="13 14" key="1">
    <citation type="journal article" date="2024" name="Commun. Biol.">
        <title>Comparative genomic analysis of thermophilic fungi reveals convergent evolutionary adaptations and gene losses.</title>
        <authorList>
            <person name="Steindorff A.S."/>
            <person name="Aguilar-Pontes M.V."/>
            <person name="Robinson A.J."/>
            <person name="Andreopoulos B."/>
            <person name="LaButti K."/>
            <person name="Kuo A."/>
            <person name="Mondo S."/>
            <person name="Riley R."/>
            <person name="Otillar R."/>
            <person name="Haridas S."/>
            <person name="Lipzen A."/>
            <person name="Grimwood J."/>
            <person name="Schmutz J."/>
            <person name="Clum A."/>
            <person name="Reid I.D."/>
            <person name="Moisan M.C."/>
            <person name="Butler G."/>
            <person name="Nguyen T.T.M."/>
            <person name="Dewar K."/>
            <person name="Conant G."/>
            <person name="Drula E."/>
            <person name="Henrissat B."/>
            <person name="Hansel C."/>
            <person name="Singer S."/>
            <person name="Hutchinson M.I."/>
            <person name="de Vries R.P."/>
            <person name="Natvig D.O."/>
            <person name="Powell A.J."/>
            <person name="Tsang A."/>
            <person name="Grigoriev I.V."/>
        </authorList>
    </citation>
    <scope>NUCLEOTIDE SEQUENCE [LARGE SCALE GENOMIC DNA]</scope>
    <source>
        <strain evidence="13 14">CBS 620.91</strain>
    </source>
</reference>
<evidence type="ECO:0000259" key="11">
    <source>
        <dbReference type="PROSITE" id="PS50011"/>
    </source>
</evidence>
<evidence type="ECO:0000256" key="8">
    <source>
        <dbReference type="ARBA" id="ARBA00048679"/>
    </source>
</evidence>
<keyword evidence="5" id="KW-0418">Kinase</keyword>
<dbReference type="PANTHER" id="PTHR24356">
    <property type="entry name" value="SERINE/THREONINE-PROTEIN KINASE"/>
    <property type="match status" value="1"/>
</dbReference>
<dbReference type="EC" id="2.7.11.1" evidence="1"/>
<evidence type="ECO:0000256" key="9">
    <source>
        <dbReference type="PROSITE-ProRule" id="PRU10141"/>
    </source>
</evidence>
<dbReference type="PROSITE" id="PS00108">
    <property type="entry name" value="PROTEIN_KINASE_ST"/>
    <property type="match status" value="1"/>
</dbReference>
<dbReference type="SUPFAM" id="SSF56112">
    <property type="entry name" value="Protein kinase-like (PK-like)"/>
    <property type="match status" value="1"/>
</dbReference>
<dbReference type="PROSITE" id="PS50011">
    <property type="entry name" value="PROTEIN_KINASE_DOM"/>
    <property type="match status" value="1"/>
</dbReference>
<name>A0ABR3VIP9_HUMIN</name>
<feature type="compositionally biased region" description="Polar residues" evidence="10">
    <location>
        <begin position="96"/>
        <end position="107"/>
    </location>
</feature>
<feature type="compositionally biased region" description="Polar residues" evidence="10">
    <location>
        <begin position="80"/>
        <end position="89"/>
    </location>
</feature>
<dbReference type="EMBL" id="JAZGSY010000070">
    <property type="protein sequence ID" value="KAL1841597.1"/>
    <property type="molecule type" value="Genomic_DNA"/>
</dbReference>
<feature type="compositionally biased region" description="Polar residues" evidence="10">
    <location>
        <begin position="22"/>
        <end position="36"/>
    </location>
</feature>
<keyword evidence="6 9" id="KW-0067">ATP-binding</keyword>
<sequence length="606" mass="67822">MNHHSAQNQGQIGDRCPELESPTDSAASSGTLSPSIPGSALSAKLRQRGAKVVTALKSLTNSCSRRFKTKTKHAMEDSQKSTSHNLSQKTCRRPSSDTSQTLPSTSDPLHPPGGRSPGIATVERAAAARIYLETYFNELLAPGPSGRQVRQQLLETEMFNRARERGTPLTTAEVAEARARLYRRETEYLRALRVTRAKGLRALMGVRGAGRGNDSSSNAGVRSSGSCGRSAEDYETVQVLGKGSFGVVRLVRDRAGGGRVYAMKVIRKSKMLRSSQEGHLRAERDLLVASEGSRWVVPFVASFQDVSNLYLVMEYMPGGDFLNLLIRENVLAEPVARFYIAEIILCVEAAHNLKCIHRDIKPDNFLVSASGHLKIMRKLGLSVEGDEKDKACDDNPDRKKRSSGIGACIQKHEKKDLHDGEPLLNWRNRCGTRRSARSVVGTSQYMAPEVIEGKRYDGRCDWWSVGVILFECIYGHTPFLSEEGRQQTKENILRHHETFYFPARPTVSRRCQHLMLSLITDKEYRLCSERYRMKDLAMASTGSASNTSSRMQDFAGRYVFSYDAEDIKAHKWFRSIPWDRLHQLESPLVPKLRSVDDTQYFDDGGR</sequence>
<dbReference type="InterPro" id="IPR017441">
    <property type="entry name" value="Protein_kinase_ATP_BS"/>
</dbReference>
<keyword evidence="4 9" id="KW-0547">Nucleotide-binding</keyword>
<dbReference type="Gene3D" id="1.10.510.10">
    <property type="entry name" value="Transferase(Phosphotransferase) domain 1"/>
    <property type="match status" value="1"/>
</dbReference>
<feature type="domain" description="Protein kinase" evidence="11">
    <location>
        <begin position="234"/>
        <end position="538"/>
    </location>
</feature>
<dbReference type="InterPro" id="IPR011009">
    <property type="entry name" value="Kinase-like_dom_sf"/>
</dbReference>
<dbReference type="PROSITE" id="PS00107">
    <property type="entry name" value="PROTEIN_KINASE_ATP"/>
    <property type="match status" value="1"/>
</dbReference>
<proteinExistence type="predicted"/>